<dbReference type="Proteomes" id="UP001428341">
    <property type="component" value="Unassembled WGS sequence"/>
</dbReference>
<dbReference type="AlphaFoldDB" id="A0AAP0MUA1"/>
<dbReference type="EMBL" id="JBCGBO010000002">
    <property type="protein sequence ID" value="KAK9221674.1"/>
    <property type="molecule type" value="Genomic_DNA"/>
</dbReference>
<reference evidence="1 2" key="1">
    <citation type="submission" date="2024-05" db="EMBL/GenBank/DDBJ databases">
        <title>Haplotype-resolved chromosome-level genome assembly of Huyou (Citrus changshanensis).</title>
        <authorList>
            <person name="Miao C."/>
            <person name="Chen W."/>
            <person name="Wu Y."/>
            <person name="Wang L."/>
            <person name="Zhao S."/>
            <person name="Grierson D."/>
            <person name="Xu C."/>
            <person name="Chen K."/>
        </authorList>
    </citation>
    <scope>NUCLEOTIDE SEQUENCE [LARGE SCALE GENOMIC DNA]</scope>
    <source>
        <strain evidence="1">01-14</strain>
        <tissue evidence="1">Leaf</tissue>
    </source>
</reference>
<name>A0AAP0MUA1_9ROSI</name>
<proteinExistence type="predicted"/>
<accession>A0AAP0MUA1</accession>
<keyword evidence="2" id="KW-1185">Reference proteome</keyword>
<sequence>MALISYLRVIMPLAILDSGLFKCNNRLVTKLLVPWQGQSKKEATWEEYYEFVARFASFQLEDKLPSYKGRMLGS</sequence>
<evidence type="ECO:0000313" key="1">
    <source>
        <dbReference type="EMBL" id="KAK9221674.1"/>
    </source>
</evidence>
<gene>
    <name evidence="1" type="ORF">WN944_010102</name>
</gene>
<protein>
    <submittedName>
        <fullName evidence="1">Uncharacterized protein</fullName>
    </submittedName>
</protein>
<organism evidence="1 2">
    <name type="scientific">Citrus x changshan-huyou</name>
    <dbReference type="NCBI Taxonomy" id="2935761"/>
    <lineage>
        <taxon>Eukaryota</taxon>
        <taxon>Viridiplantae</taxon>
        <taxon>Streptophyta</taxon>
        <taxon>Embryophyta</taxon>
        <taxon>Tracheophyta</taxon>
        <taxon>Spermatophyta</taxon>
        <taxon>Magnoliopsida</taxon>
        <taxon>eudicotyledons</taxon>
        <taxon>Gunneridae</taxon>
        <taxon>Pentapetalae</taxon>
        <taxon>rosids</taxon>
        <taxon>malvids</taxon>
        <taxon>Sapindales</taxon>
        <taxon>Rutaceae</taxon>
        <taxon>Aurantioideae</taxon>
        <taxon>Citrus</taxon>
    </lineage>
</organism>
<evidence type="ECO:0000313" key="2">
    <source>
        <dbReference type="Proteomes" id="UP001428341"/>
    </source>
</evidence>
<comment type="caution">
    <text evidence="1">The sequence shown here is derived from an EMBL/GenBank/DDBJ whole genome shotgun (WGS) entry which is preliminary data.</text>
</comment>